<sequence length="83" mass="9229">MAKSLPLCSAYSLFLALHFVALRRRDGVFFMLLPFSLFLSIYPKGMSEQGDYVGVEGVIVLEVKARPKKKKRAPVLAKGIVSK</sequence>
<dbReference type="EMBL" id="JAAIUW010000006">
    <property type="protein sequence ID" value="KAF7826178.1"/>
    <property type="molecule type" value="Genomic_DNA"/>
</dbReference>
<evidence type="ECO:0000313" key="1">
    <source>
        <dbReference type="EMBL" id="KAF7826178.1"/>
    </source>
</evidence>
<gene>
    <name evidence="1" type="ORF">G2W53_017342</name>
</gene>
<evidence type="ECO:0000313" key="2">
    <source>
        <dbReference type="Proteomes" id="UP000634136"/>
    </source>
</evidence>
<protein>
    <submittedName>
        <fullName evidence="1">Uncharacterized protein</fullName>
    </submittedName>
</protein>
<keyword evidence="2" id="KW-1185">Reference proteome</keyword>
<comment type="caution">
    <text evidence="1">The sequence shown here is derived from an EMBL/GenBank/DDBJ whole genome shotgun (WGS) entry which is preliminary data.</text>
</comment>
<dbReference type="AlphaFoldDB" id="A0A834TPR6"/>
<proteinExistence type="predicted"/>
<reference evidence="1" key="1">
    <citation type="submission" date="2020-09" db="EMBL/GenBank/DDBJ databases">
        <title>Genome-Enabled Discovery of Anthraquinone Biosynthesis in Senna tora.</title>
        <authorList>
            <person name="Kang S.-H."/>
            <person name="Pandey R.P."/>
            <person name="Lee C.-M."/>
            <person name="Sim J.-S."/>
            <person name="Jeong J.-T."/>
            <person name="Choi B.-S."/>
            <person name="Jung M."/>
            <person name="Ginzburg D."/>
            <person name="Zhao K."/>
            <person name="Won S.Y."/>
            <person name="Oh T.-J."/>
            <person name="Yu Y."/>
            <person name="Kim N.-H."/>
            <person name="Lee O.R."/>
            <person name="Lee T.-H."/>
            <person name="Bashyal P."/>
            <person name="Kim T.-S."/>
            <person name="Lee W.-H."/>
            <person name="Kawkins C."/>
            <person name="Kim C.-K."/>
            <person name="Kim J.S."/>
            <person name="Ahn B.O."/>
            <person name="Rhee S.Y."/>
            <person name="Sohng J.K."/>
        </authorList>
    </citation>
    <scope>NUCLEOTIDE SEQUENCE</scope>
    <source>
        <tissue evidence="1">Leaf</tissue>
    </source>
</reference>
<organism evidence="1 2">
    <name type="scientific">Senna tora</name>
    <dbReference type="NCBI Taxonomy" id="362788"/>
    <lineage>
        <taxon>Eukaryota</taxon>
        <taxon>Viridiplantae</taxon>
        <taxon>Streptophyta</taxon>
        <taxon>Embryophyta</taxon>
        <taxon>Tracheophyta</taxon>
        <taxon>Spermatophyta</taxon>
        <taxon>Magnoliopsida</taxon>
        <taxon>eudicotyledons</taxon>
        <taxon>Gunneridae</taxon>
        <taxon>Pentapetalae</taxon>
        <taxon>rosids</taxon>
        <taxon>fabids</taxon>
        <taxon>Fabales</taxon>
        <taxon>Fabaceae</taxon>
        <taxon>Caesalpinioideae</taxon>
        <taxon>Cassia clade</taxon>
        <taxon>Senna</taxon>
    </lineage>
</organism>
<accession>A0A834TPR6</accession>
<name>A0A834TPR6_9FABA</name>
<dbReference type="Proteomes" id="UP000634136">
    <property type="component" value="Unassembled WGS sequence"/>
</dbReference>